<keyword evidence="2" id="KW-1185">Reference proteome</keyword>
<dbReference type="EMBL" id="JQZW01000019">
    <property type="protein sequence ID" value="KGN97037.1"/>
    <property type="molecule type" value="Genomic_DNA"/>
</dbReference>
<dbReference type="Pfam" id="PF06224">
    <property type="entry name" value="AlkZ-like"/>
    <property type="match status" value="1"/>
</dbReference>
<dbReference type="Proteomes" id="UP000030134">
    <property type="component" value="Unassembled WGS sequence"/>
</dbReference>
<proteinExistence type="predicted"/>
<dbReference type="PANTHER" id="PTHR38479:SF2">
    <property type="entry name" value="WINGED HELIX DNA-BINDING DOMAIN-CONTAINING PROTEIN"/>
    <property type="match status" value="1"/>
</dbReference>
<evidence type="ECO:0000313" key="2">
    <source>
        <dbReference type="Proteomes" id="UP000030134"/>
    </source>
</evidence>
<name>A0A0A2G3J7_9PORP</name>
<reference evidence="1 2" key="1">
    <citation type="submission" date="2014-08" db="EMBL/GenBank/DDBJ databases">
        <title>Porphyromonas gingivicanis strain:COT-022_OH1391 Genome sequencing.</title>
        <authorList>
            <person name="Wallis C."/>
            <person name="Deusch O."/>
            <person name="O'Flynn C."/>
            <person name="Davis I."/>
            <person name="Jospin G."/>
            <person name="Darling A.E."/>
            <person name="Coil D.A."/>
            <person name="Alexiev A."/>
            <person name="Horsfall A."/>
            <person name="Kirkwood N."/>
            <person name="Harris S."/>
            <person name="Eisen J.A."/>
        </authorList>
    </citation>
    <scope>NUCLEOTIDE SEQUENCE [LARGE SCALE GENOMIC DNA]</scope>
    <source>
        <strain evidence="2">COT-022 OH1391</strain>
    </source>
</reference>
<organism evidence="1 2">
    <name type="scientific">Porphyromonas gingivicanis</name>
    <dbReference type="NCBI Taxonomy" id="266762"/>
    <lineage>
        <taxon>Bacteria</taxon>
        <taxon>Pseudomonadati</taxon>
        <taxon>Bacteroidota</taxon>
        <taxon>Bacteroidia</taxon>
        <taxon>Bacteroidales</taxon>
        <taxon>Porphyromonadaceae</taxon>
        <taxon>Porphyromonas</taxon>
    </lineage>
</organism>
<sequence>MKHIMQDFRALRLMSQQLILPRFEMPKDIVAWMGAMQGQDYNMVKWAVGMRLKGEVGLSQVQQALDEGKILRTHVMRATWHIVSAEDIRWMCSLSASSIQNVIKDRKRMEALALSEKLFVKACNLFEKHLAGSSGLTKDELEETFVAEGISCVTGTMYRLLMFAETIGLVCSGRDKQGKPTYALLDERVPLMPELSREESIVRLTDRYFRSHSPATLADFVWWSGLAVREARAGIEAIKESLHEFSGADKIYYIHADVTSTPSTPVPSVHFLPAYDEYVIAYKGREEVIHPTGVNLYSKNGIFYPLIADQGHIVGLWKYEKRRKNNPLSVTYFEPELEPKTIAVQEAFERYKAFLEG</sequence>
<gene>
    <name evidence="1" type="ORF">HQ36_08345</name>
</gene>
<evidence type="ECO:0008006" key="3">
    <source>
        <dbReference type="Google" id="ProtNLM"/>
    </source>
</evidence>
<dbReference type="PANTHER" id="PTHR38479">
    <property type="entry name" value="LMO0824 PROTEIN"/>
    <property type="match status" value="1"/>
</dbReference>
<protein>
    <recommendedName>
        <fullName evidence="3">Winged helix DNA-binding domain-containing protein</fullName>
    </recommendedName>
</protein>
<comment type="caution">
    <text evidence="1">The sequence shown here is derived from an EMBL/GenBank/DDBJ whole genome shotgun (WGS) entry which is preliminary data.</text>
</comment>
<dbReference type="eggNOG" id="COG3214">
    <property type="taxonomic scope" value="Bacteria"/>
</dbReference>
<dbReference type="AlphaFoldDB" id="A0A0A2G3J7"/>
<dbReference type="InterPro" id="IPR009351">
    <property type="entry name" value="AlkZ-like"/>
</dbReference>
<accession>A0A0A2G3J7</accession>
<evidence type="ECO:0000313" key="1">
    <source>
        <dbReference type="EMBL" id="KGN97037.1"/>
    </source>
</evidence>